<keyword evidence="14" id="KW-1185">Reference proteome</keyword>
<dbReference type="CDD" id="cd03017">
    <property type="entry name" value="PRX_BCP"/>
    <property type="match status" value="1"/>
</dbReference>
<reference evidence="13" key="1">
    <citation type="submission" date="2022-10" db="EMBL/GenBank/DDBJ databases">
        <title>The complete genomes of actinobacterial strains from the NBC collection.</title>
        <authorList>
            <person name="Joergensen T.S."/>
            <person name="Alvarez Arevalo M."/>
            <person name="Sterndorff E.B."/>
            <person name="Faurdal D."/>
            <person name="Vuksanovic O."/>
            <person name="Mourched A.-S."/>
            <person name="Charusanti P."/>
            <person name="Shaw S."/>
            <person name="Blin K."/>
            <person name="Weber T."/>
        </authorList>
    </citation>
    <scope>NUCLEOTIDE SEQUENCE</scope>
    <source>
        <strain evidence="13">NBC_00303</strain>
    </source>
</reference>
<keyword evidence="7" id="KW-0676">Redox-active center</keyword>
<dbReference type="InterPro" id="IPR050924">
    <property type="entry name" value="Peroxiredoxin_BCP/PrxQ"/>
</dbReference>
<evidence type="ECO:0000256" key="5">
    <source>
        <dbReference type="ARBA" id="ARBA00023002"/>
    </source>
</evidence>
<dbReference type="PROSITE" id="PS51352">
    <property type="entry name" value="THIOREDOXIN_2"/>
    <property type="match status" value="1"/>
</dbReference>
<evidence type="ECO:0000313" key="14">
    <source>
        <dbReference type="Proteomes" id="UP001432312"/>
    </source>
</evidence>
<comment type="similarity">
    <text evidence="9">Belongs to the peroxiredoxin family. BCP/PrxQ subfamily.</text>
</comment>
<name>A0ABZ1QL58_9ACTN</name>
<evidence type="ECO:0000259" key="12">
    <source>
        <dbReference type="PROSITE" id="PS51352"/>
    </source>
</evidence>
<dbReference type="Pfam" id="PF00578">
    <property type="entry name" value="AhpC-TSA"/>
    <property type="match status" value="1"/>
</dbReference>
<dbReference type="InterPro" id="IPR000866">
    <property type="entry name" value="AhpC/TSA"/>
</dbReference>
<dbReference type="SUPFAM" id="SSF52833">
    <property type="entry name" value="Thioredoxin-like"/>
    <property type="match status" value="1"/>
</dbReference>
<evidence type="ECO:0000256" key="7">
    <source>
        <dbReference type="ARBA" id="ARBA00023284"/>
    </source>
</evidence>
<dbReference type="InterPro" id="IPR013766">
    <property type="entry name" value="Thioredoxin_domain"/>
</dbReference>
<dbReference type="EC" id="1.11.1.24" evidence="2"/>
<dbReference type="GeneID" id="95501555"/>
<comment type="catalytic activity">
    <reaction evidence="11">
        <text>a hydroperoxide + [thioredoxin]-dithiol = an alcohol + [thioredoxin]-disulfide + H2O</text>
        <dbReference type="Rhea" id="RHEA:62620"/>
        <dbReference type="Rhea" id="RHEA-COMP:10698"/>
        <dbReference type="Rhea" id="RHEA-COMP:10700"/>
        <dbReference type="ChEBI" id="CHEBI:15377"/>
        <dbReference type="ChEBI" id="CHEBI:29950"/>
        <dbReference type="ChEBI" id="CHEBI:30879"/>
        <dbReference type="ChEBI" id="CHEBI:35924"/>
        <dbReference type="ChEBI" id="CHEBI:50058"/>
        <dbReference type="EC" id="1.11.1.24"/>
    </reaction>
</comment>
<evidence type="ECO:0000256" key="1">
    <source>
        <dbReference type="ARBA" id="ARBA00003330"/>
    </source>
</evidence>
<evidence type="ECO:0000256" key="9">
    <source>
        <dbReference type="ARBA" id="ARBA00038489"/>
    </source>
</evidence>
<proteinExistence type="inferred from homology"/>
<evidence type="ECO:0000313" key="13">
    <source>
        <dbReference type="EMBL" id="WUN83431.1"/>
    </source>
</evidence>
<accession>A0ABZ1QL58</accession>
<keyword evidence="5" id="KW-0560">Oxidoreductase</keyword>
<sequence>MPSTPKIGDVPGEFRLSGGQLSGGAFHLGDYSLHEQRGNPVVLAFYPGDDTPVCTAQLCSYSDGLEQLQSAGAVVWGISAQGIDSHERFARARQLRMPLLSDPDRAVARSFGITAPLIGLRRSVFIIDAGGRLHWKHVTAVGATFPPAAALASQLATLPV</sequence>
<keyword evidence="4" id="KW-0049">Antioxidant</keyword>
<organism evidence="13 14">
    <name type="scientific">Streptomyces erythrochromogenes</name>
    <dbReference type="NCBI Taxonomy" id="285574"/>
    <lineage>
        <taxon>Bacteria</taxon>
        <taxon>Bacillati</taxon>
        <taxon>Actinomycetota</taxon>
        <taxon>Actinomycetes</taxon>
        <taxon>Kitasatosporales</taxon>
        <taxon>Streptomycetaceae</taxon>
        <taxon>Streptomyces</taxon>
    </lineage>
</organism>
<dbReference type="Proteomes" id="UP001432312">
    <property type="component" value="Chromosome"/>
</dbReference>
<evidence type="ECO:0000256" key="4">
    <source>
        <dbReference type="ARBA" id="ARBA00022862"/>
    </source>
</evidence>
<protein>
    <recommendedName>
        <fullName evidence="2">thioredoxin-dependent peroxiredoxin</fullName>
        <ecNumber evidence="2">1.11.1.24</ecNumber>
    </recommendedName>
    <alternativeName>
        <fullName evidence="10">Bacterioferritin comigratory protein</fullName>
    </alternativeName>
    <alternativeName>
        <fullName evidence="8">Thioredoxin peroxidase</fullName>
    </alternativeName>
</protein>
<comment type="function">
    <text evidence="1">Thiol-specific peroxidase that catalyzes the reduction of hydrogen peroxide and organic hydroperoxides to water and alcohols, respectively. Plays a role in cell protection against oxidative stress by detoxifying peroxides and as sensor of hydrogen peroxide-mediated signaling events.</text>
</comment>
<gene>
    <name evidence="13" type="ORF">OHA91_35920</name>
</gene>
<evidence type="ECO:0000256" key="3">
    <source>
        <dbReference type="ARBA" id="ARBA00022559"/>
    </source>
</evidence>
<dbReference type="EMBL" id="CP108036">
    <property type="protein sequence ID" value="WUN83431.1"/>
    <property type="molecule type" value="Genomic_DNA"/>
</dbReference>
<dbReference type="PANTHER" id="PTHR42801">
    <property type="entry name" value="THIOREDOXIN-DEPENDENT PEROXIDE REDUCTASE"/>
    <property type="match status" value="1"/>
</dbReference>
<dbReference type="InterPro" id="IPR036249">
    <property type="entry name" value="Thioredoxin-like_sf"/>
</dbReference>
<evidence type="ECO:0000256" key="11">
    <source>
        <dbReference type="ARBA" id="ARBA00049091"/>
    </source>
</evidence>
<keyword evidence="6" id="KW-1015">Disulfide bond</keyword>
<dbReference type="PANTHER" id="PTHR42801:SF4">
    <property type="entry name" value="AHPC_TSA FAMILY PROTEIN"/>
    <property type="match status" value="1"/>
</dbReference>
<evidence type="ECO:0000256" key="8">
    <source>
        <dbReference type="ARBA" id="ARBA00032824"/>
    </source>
</evidence>
<dbReference type="Gene3D" id="3.40.30.10">
    <property type="entry name" value="Glutaredoxin"/>
    <property type="match status" value="1"/>
</dbReference>
<feature type="domain" description="Thioredoxin" evidence="12">
    <location>
        <begin position="1"/>
        <end position="160"/>
    </location>
</feature>
<evidence type="ECO:0000256" key="10">
    <source>
        <dbReference type="ARBA" id="ARBA00041373"/>
    </source>
</evidence>
<dbReference type="RefSeq" id="WP_266505183.1">
    <property type="nucleotide sequence ID" value="NZ_CP108036.1"/>
</dbReference>
<keyword evidence="3" id="KW-0575">Peroxidase</keyword>
<evidence type="ECO:0000256" key="2">
    <source>
        <dbReference type="ARBA" id="ARBA00013017"/>
    </source>
</evidence>
<evidence type="ECO:0000256" key="6">
    <source>
        <dbReference type="ARBA" id="ARBA00023157"/>
    </source>
</evidence>